<evidence type="ECO:0000256" key="1">
    <source>
        <dbReference type="SAM" id="Coils"/>
    </source>
</evidence>
<sequence>MKSFVVIHWVEENSYSLVSLKNVELGEKTVDQVIHSTVNVRVDKQVLEGVVMGIGPKNQMKNMQNTLAEEAANKSFLEKSDNLAASVEQDKNKGNGTRSRKRNRQNSEGEEEQHSLILAPGSGTSEAAINREESLSNNNDEEVEVSSLEERRTNLLKDQQIALLLKENFELKKHVASLKSMEGIVKRASSTPQPEGVDEVIEIADGIFLNRSLIELSKISYINRPSV</sequence>
<evidence type="ECO:0000313" key="4">
    <source>
        <dbReference type="Proteomes" id="UP000198287"/>
    </source>
</evidence>
<reference evidence="3 4" key="1">
    <citation type="submission" date="2015-12" db="EMBL/GenBank/DDBJ databases">
        <title>The genome of Folsomia candida.</title>
        <authorList>
            <person name="Faddeeva A."/>
            <person name="Derks M.F."/>
            <person name="Anvar Y."/>
            <person name="Smit S."/>
            <person name="Van Straalen N."/>
            <person name="Roelofs D."/>
        </authorList>
    </citation>
    <scope>NUCLEOTIDE SEQUENCE [LARGE SCALE GENOMIC DNA]</scope>
    <source>
        <strain evidence="3 4">VU population</strain>
        <tissue evidence="3">Whole body</tissue>
    </source>
</reference>
<evidence type="ECO:0000313" key="3">
    <source>
        <dbReference type="EMBL" id="OXA38808.1"/>
    </source>
</evidence>
<gene>
    <name evidence="3" type="ORF">Fcan01_26392</name>
</gene>
<keyword evidence="4" id="KW-1185">Reference proteome</keyword>
<evidence type="ECO:0000256" key="2">
    <source>
        <dbReference type="SAM" id="MobiDB-lite"/>
    </source>
</evidence>
<feature type="region of interest" description="Disordered" evidence="2">
    <location>
        <begin position="86"/>
        <end position="124"/>
    </location>
</feature>
<keyword evidence="1" id="KW-0175">Coiled coil</keyword>
<name>A0A226D1W8_FOLCA</name>
<comment type="caution">
    <text evidence="3">The sequence shown here is derived from an EMBL/GenBank/DDBJ whole genome shotgun (WGS) entry which is preliminary data.</text>
</comment>
<protein>
    <submittedName>
        <fullName evidence="3">Uncharacterized protein</fullName>
    </submittedName>
</protein>
<proteinExistence type="predicted"/>
<dbReference type="AlphaFoldDB" id="A0A226D1W8"/>
<accession>A0A226D1W8</accession>
<feature type="coiled-coil region" evidence="1">
    <location>
        <begin position="131"/>
        <end position="158"/>
    </location>
</feature>
<dbReference type="EMBL" id="LNIX01000043">
    <property type="protein sequence ID" value="OXA38808.1"/>
    <property type="molecule type" value="Genomic_DNA"/>
</dbReference>
<dbReference type="Proteomes" id="UP000198287">
    <property type="component" value="Unassembled WGS sequence"/>
</dbReference>
<organism evidence="3 4">
    <name type="scientific">Folsomia candida</name>
    <name type="common">Springtail</name>
    <dbReference type="NCBI Taxonomy" id="158441"/>
    <lineage>
        <taxon>Eukaryota</taxon>
        <taxon>Metazoa</taxon>
        <taxon>Ecdysozoa</taxon>
        <taxon>Arthropoda</taxon>
        <taxon>Hexapoda</taxon>
        <taxon>Collembola</taxon>
        <taxon>Entomobryomorpha</taxon>
        <taxon>Isotomoidea</taxon>
        <taxon>Isotomidae</taxon>
        <taxon>Proisotominae</taxon>
        <taxon>Folsomia</taxon>
    </lineage>
</organism>